<gene>
    <name evidence="1" type="ORF">FJTKL_14015</name>
</gene>
<dbReference type="Proteomes" id="UP001600888">
    <property type="component" value="Unassembled WGS sequence"/>
</dbReference>
<evidence type="ECO:0000313" key="2">
    <source>
        <dbReference type="Proteomes" id="UP001600888"/>
    </source>
</evidence>
<name>A0ABR4E9D2_9PEZI</name>
<accession>A0ABR4E9D2</accession>
<dbReference type="EMBL" id="JBAWTH010000080">
    <property type="protein sequence ID" value="KAL2279037.1"/>
    <property type="molecule type" value="Genomic_DNA"/>
</dbReference>
<protein>
    <submittedName>
        <fullName evidence="1">Uncharacterized protein</fullName>
    </submittedName>
</protein>
<keyword evidence="2" id="KW-1185">Reference proteome</keyword>
<proteinExistence type="predicted"/>
<comment type="caution">
    <text evidence="1">The sequence shown here is derived from an EMBL/GenBank/DDBJ whole genome shotgun (WGS) entry which is preliminary data.</text>
</comment>
<reference evidence="1 2" key="1">
    <citation type="submission" date="2024-03" db="EMBL/GenBank/DDBJ databases">
        <title>A high-quality draft genome sequence of Diaporthe vaccinii, a causative agent of upright dieback and viscid rot disease in cranberry plants.</title>
        <authorList>
            <person name="Sarrasin M."/>
            <person name="Lang B.F."/>
            <person name="Burger G."/>
        </authorList>
    </citation>
    <scope>NUCLEOTIDE SEQUENCE [LARGE SCALE GENOMIC DNA]</scope>
    <source>
        <strain evidence="1 2">IS7</strain>
    </source>
</reference>
<evidence type="ECO:0000313" key="1">
    <source>
        <dbReference type="EMBL" id="KAL2279037.1"/>
    </source>
</evidence>
<organism evidence="1 2">
    <name type="scientific">Diaporthe vaccinii</name>
    <dbReference type="NCBI Taxonomy" id="105482"/>
    <lineage>
        <taxon>Eukaryota</taxon>
        <taxon>Fungi</taxon>
        <taxon>Dikarya</taxon>
        <taxon>Ascomycota</taxon>
        <taxon>Pezizomycotina</taxon>
        <taxon>Sordariomycetes</taxon>
        <taxon>Sordariomycetidae</taxon>
        <taxon>Diaporthales</taxon>
        <taxon>Diaporthaceae</taxon>
        <taxon>Diaporthe</taxon>
        <taxon>Diaporthe eres species complex</taxon>
    </lineage>
</organism>
<sequence length="86" mass="9499">MSTWLTVEGNECHLIVLDLQHSLAEVLALKQTEEALGGVVDALCDMQLGLEAAICDPRLHLLLVLLAVSRPESWVADDEPLHRYPL</sequence>